<sequence length="279" mass="31280">MNGIVDVGGGERGIFGAGIFDWCLDHGVTFDYLIGVSAGSANEASFLAGQKGRNYQFYTNYSFRKDYMSFRNMITKGSYIDLEYIYGDALTNSAGENPLNFGAIMDSGKTFRIVATDALTGKPVYFDSHDMVQDDYGAIKSSSCVPVASKPYAWRGGLYFDGGLSDPIPFQKALDAGCEKVIIILTRPRHYYRKSDKDQKFAFFMKKWPMAADALKKRAETYNRELDEAINLERQGKILILAPDSIEGMDTLTKDKQKIIDLYRKGQKEAEKIPAFLNR</sequence>
<dbReference type="InterPro" id="IPR037483">
    <property type="entry name" value="YjjU-like"/>
</dbReference>
<dbReference type="InterPro" id="IPR050301">
    <property type="entry name" value="NTE"/>
</dbReference>
<keyword evidence="1 4" id="KW-0378">Hydrolase</keyword>
<accession>A0A7X2NT55</accession>
<dbReference type="PANTHER" id="PTHR14226:SF25">
    <property type="entry name" value="PHOSPHOESTERASE"/>
    <property type="match status" value="1"/>
</dbReference>
<evidence type="ECO:0000313" key="7">
    <source>
        <dbReference type="Proteomes" id="UP000461880"/>
    </source>
</evidence>
<evidence type="ECO:0000259" key="5">
    <source>
        <dbReference type="PROSITE" id="PS51635"/>
    </source>
</evidence>
<dbReference type="SUPFAM" id="SSF52151">
    <property type="entry name" value="FabD/lysophospholipase-like"/>
    <property type="match status" value="1"/>
</dbReference>
<dbReference type="Gene3D" id="3.40.1090.10">
    <property type="entry name" value="Cytosolic phospholipase A2 catalytic domain"/>
    <property type="match status" value="1"/>
</dbReference>
<dbReference type="CDD" id="cd07208">
    <property type="entry name" value="Pat_hypo_Ecoli_yjju_like"/>
    <property type="match status" value="1"/>
</dbReference>
<dbReference type="Pfam" id="PF01734">
    <property type="entry name" value="Patatin"/>
    <property type="match status" value="1"/>
</dbReference>
<evidence type="ECO:0000256" key="4">
    <source>
        <dbReference type="PROSITE-ProRule" id="PRU01161"/>
    </source>
</evidence>
<reference evidence="6 7" key="1">
    <citation type="submission" date="2019-08" db="EMBL/GenBank/DDBJ databases">
        <title>In-depth cultivation of the pig gut microbiome towards novel bacterial diversity and tailored functional studies.</title>
        <authorList>
            <person name="Wylensek D."/>
            <person name="Hitch T.C.A."/>
            <person name="Clavel T."/>
        </authorList>
    </citation>
    <scope>NUCLEOTIDE SEQUENCE [LARGE SCALE GENOMIC DNA]</scope>
    <source>
        <strain evidence="6 7">Oil+RF-744-GAM-WT-6</strain>
    </source>
</reference>
<dbReference type="AlphaFoldDB" id="A0A7X2NT55"/>
<dbReference type="Proteomes" id="UP000461880">
    <property type="component" value="Unassembled WGS sequence"/>
</dbReference>
<dbReference type="GO" id="GO:0016042">
    <property type="term" value="P:lipid catabolic process"/>
    <property type="evidence" value="ECO:0007669"/>
    <property type="project" value="UniProtKB-UniRule"/>
</dbReference>
<evidence type="ECO:0000256" key="1">
    <source>
        <dbReference type="ARBA" id="ARBA00022801"/>
    </source>
</evidence>
<feature type="short sequence motif" description="GXSXG" evidence="4">
    <location>
        <begin position="35"/>
        <end position="39"/>
    </location>
</feature>
<evidence type="ECO:0000313" key="6">
    <source>
        <dbReference type="EMBL" id="MSS59032.1"/>
    </source>
</evidence>
<organism evidence="6 7">
    <name type="scientific">Stecheria intestinalis</name>
    <dbReference type="NCBI Taxonomy" id="2606630"/>
    <lineage>
        <taxon>Bacteria</taxon>
        <taxon>Bacillati</taxon>
        <taxon>Bacillota</taxon>
        <taxon>Erysipelotrichia</taxon>
        <taxon>Erysipelotrichales</taxon>
        <taxon>Erysipelotrichaceae</taxon>
        <taxon>Stecheria</taxon>
    </lineage>
</organism>
<protein>
    <submittedName>
        <fullName evidence="6">Patatin family protein</fullName>
    </submittedName>
</protein>
<gene>
    <name evidence="6" type="ORF">FYJ51_08955</name>
</gene>
<evidence type="ECO:0000256" key="3">
    <source>
        <dbReference type="ARBA" id="ARBA00023098"/>
    </source>
</evidence>
<dbReference type="InterPro" id="IPR002641">
    <property type="entry name" value="PNPLA_dom"/>
</dbReference>
<dbReference type="EMBL" id="VUMN01000021">
    <property type="protein sequence ID" value="MSS59032.1"/>
    <property type="molecule type" value="Genomic_DNA"/>
</dbReference>
<feature type="short sequence motif" description="GXGXXG" evidence="4">
    <location>
        <begin position="8"/>
        <end position="13"/>
    </location>
</feature>
<feature type="domain" description="PNPLA" evidence="5">
    <location>
        <begin position="4"/>
        <end position="174"/>
    </location>
</feature>
<dbReference type="InterPro" id="IPR016035">
    <property type="entry name" value="Acyl_Trfase/lysoPLipase"/>
</dbReference>
<feature type="active site" description="Proton acceptor" evidence="4">
    <location>
        <position position="161"/>
    </location>
</feature>
<dbReference type="GO" id="GO:0016787">
    <property type="term" value="F:hydrolase activity"/>
    <property type="evidence" value="ECO:0007669"/>
    <property type="project" value="UniProtKB-UniRule"/>
</dbReference>
<feature type="active site" description="Nucleophile" evidence="4">
    <location>
        <position position="37"/>
    </location>
</feature>
<dbReference type="PANTHER" id="PTHR14226">
    <property type="entry name" value="NEUROPATHY TARGET ESTERASE/SWISS CHEESE D.MELANOGASTER"/>
    <property type="match status" value="1"/>
</dbReference>
<proteinExistence type="predicted"/>
<feature type="short sequence motif" description="DGA/G" evidence="4">
    <location>
        <begin position="161"/>
        <end position="163"/>
    </location>
</feature>
<dbReference type="RefSeq" id="WP_154505102.1">
    <property type="nucleotide sequence ID" value="NZ_VUMN01000021.1"/>
</dbReference>
<comment type="caution">
    <text evidence="6">The sequence shown here is derived from an EMBL/GenBank/DDBJ whole genome shotgun (WGS) entry which is preliminary data.</text>
</comment>
<keyword evidence="3 4" id="KW-0443">Lipid metabolism</keyword>
<dbReference type="Pfam" id="PF19890">
    <property type="entry name" value="DUF6363"/>
    <property type="match status" value="1"/>
</dbReference>
<name>A0A7X2NT55_9FIRM</name>
<dbReference type="InterPro" id="IPR045943">
    <property type="entry name" value="DUF6363"/>
</dbReference>
<evidence type="ECO:0000256" key="2">
    <source>
        <dbReference type="ARBA" id="ARBA00022963"/>
    </source>
</evidence>
<keyword evidence="7" id="KW-1185">Reference proteome</keyword>
<dbReference type="PROSITE" id="PS51635">
    <property type="entry name" value="PNPLA"/>
    <property type="match status" value="1"/>
</dbReference>
<keyword evidence="2 4" id="KW-0442">Lipid degradation</keyword>